<dbReference type="InterPro" id="IPR019681">
    <property type="entry name" value="DUF2530"/>
</dbReference>
<dbReference type="EMBL" id="CP014859">
    <property type="protein sequence ID" value="AOS65819.1"/>
    <property type="molecule type" value="Genomic_DNA"/>
</dbReference>
<reference evidence="3" key="1">
    <citation type="submission" date="2016-03" db="EMBL/GenBank/DDBJ databases">
        <title>Complete genome sequence of the type strain Actinoalloteichus hymeniacidonis DSM 45092.</title>
        <authorList>
            <person name="Schaffert L."/>
            <person name="Albersmeier A."/>
            <person name="Winkler A."/>
            <person name="Kalinowski J."/>
            <person name="Zotchev S."/>
            <person name="Ruckert C."/>
        </authorList>
    </citation>
    <scope>NUCLEOTIDE SEQUENCE [LARGE SCALE GENOMIC DNA]</scope>
    <source>
        <strain evidence="3">HPA177(T) (DSM 45092(T))</strain>
    </source>
</reference>
<dbReference type="KEGG" id="ahm:TL08_25205"/>
<name>A0AAC9N0P3_9PSEU</name>
<proteinExistence type="predicted"/>
<evidence type="ECO:0000313" key="2">
    <source>
        <dbReference type="EMBL" id="AOS65819.1"/>
    </source>
</evidence>
<protein>
    <submittedName>
        <fullName evidence="2">DUF2530 family protein</fullName>
    </submittedName>
</protein>
<evidence type="ECO:0000313" key="3">
    <source>
        <dbReference type="Proteomes" id="UP000095210"/>
    </source>
</evidence>
<keyword evidence="1" id="KW-1133">Transmembrane helix</keyword>
<sequence length="65" mass="6712">MLLGTALWGVASIVMVLVNQFTSADVTAAVWTCLAGTGLGLLGYGVLRWQRAASRSGSRSAQTGL</sequence>
<organism evidence="2 3">
    <name type="scientific">Actinoalloteichus hymeniacidonis</name>
    <dbReference type="NCBI Taxonomy" id="340345"/>
    <lineage>
        <taxon>Bacteria</taxon>
        <taxon>Bacillati</taxon>
        <taxon>Actinomycetota</taxon>
        <taxon>Actinomycetes</taxon>
        <taxon>Pseudonocardiales</taxon>
        <taxon>Pseudonocardiaceae</taxon>
        <taxon>Actinoalloteichus</taxon>
    </lineage>
</organism>
<accession>A0AAC9N0P3</accession>
<gene>
    <name evidence="2" type="ORF">TL08_25205</name>
</gene>
<evidence type="ECO:0000256" key="1">
    <source>
        <dbReference type="SAM" id="Phobius"/>
    </source>
</evidence>
<keyword evidence="3" id="KW-1185">Reference proteome</keyword>
<feature type="transmembrane region" description="Helical" evidence="1">
    <location>
        <begin position="28"/>
        <end position="47"/>
    </location>
</feature>
<keyword evidence="1" id="KW-0472">Membrane</keyword>
<dbReference type="AlphaFoldDB" id="A0AAC9N0P3"/>
<dbReference type="Pfam" id="PF10745">
    <property type="entry name" value="DUF2530"/>
    <property type="match status" value="1"/>
</dbReference>
<keyword evidence="1" id="KW-0812">Transmembrane</keyword>
<dbReference type="Proteomes" id="UP000095210">
    <property type="component" value="Chromosome"/>
</dbReference>